<dbReference type="AlphaFoldDB" id="A0A084XYQ4"/>
<evidence type="ECO:0000313" key="6">
    <source>
        <dbReference type="Proteomes" id="UP000019812"/>
    </source>
</evidence>
<comment type="pathway">
    <text evidence="1">Lipid metabolism.</text>
</comment>
<dbReference type="InterPro" id="IPR002123">
    <property type="entry name" value="Plipid/glycerol_acylTrfase"/>
</dbReference>
<accession>A0A084XYQ4</accession>
<dbReference type="Proteomes" id="UP000019812">
    <property type="component" value="Unassembled WGS sequence"/>
</dbReference>
<dbReference type="Pfam" id="PF01553">
    <property type="entry name" value="Acyltransferase"/>
    <property type="match status" value="1"/>
</dbReference>
<evidence type="ECO:0000256" key="2">
    <source>
        <dbReference type="ARBA" id="ARBA00022679"/>
    </source>
</evidence>
<feature type="domain" description="Phospholipid/glycerol acyltransferase" evidence="4">
    <location>
        <begin position="28"/>
        <end position="137"/>
    </location>
</feature>
<keyword evidence="2 5" id="KW-0808">Transferase</keyword>
<dbReference type="GO" id="GO:0003841">
    <property type="term" value="F:1-acylglycerol-3-phosphate O-acyltransferase activity"/>
    <property type="evidence" value="ECO:0007669"/>
    <property type="project" value="TreeGrafter"/>
</dbReference>
<comment type="caution">
    <text evidence="5">The sequence shown here is derived from an EMBL/GenBank/DDBJ whole genome shotgun (WGS) entry which is preliminary data.</text>
</comment>
<reference evidence="5 6" key="1">
    <citation type="submission" date="2014-07" db="EMBL/GenBank/DDBJ databases">
        <title>Expanding our view of genomic diversity in Candidatus Accumulibacter clades.</title>
        <authorList>
            <person name="Skennerton C.T."/>
            <person name="Barr J.J."/>
            <person name="Slater F.R."/>
            <person name="Bond P.L."/>
            <person name="Tyson G.W."/>
        </authorList>
    </citation>
    <scope>NUCLEOTIDE SEQUENCE [LARGE SCALE GENOMIC DNA]</scope>
    <source>
        <strain evidence="6">SK-01</strain>
    </source>
</reference>
<gene>
    <name evidence="5" type="ORF">CAPSK01_003041</name>
</gene>
<name>A0A084XYQ4_9PROT</name>
<dbReference type="SUPFAM" id="SSF69593">
    <property type="entry name" value="Glycerol-3-phosphate (1)-acyltransferase"/>
    <property type="match status" value="1"/>
</dbReference>
<evidence type="ECO:0000259" key="4">
    <source>
        <dbReference type="SMART" id="SM00563"/>
    </source>
</evidence>
<evidence type="ECO:0000256" key="3">
    <source>
        <dbReference type="ARBA" id="ARBA00023315"/>
    </source>
</evidence>
<dbReference type="EMBL" id="JDSS02000027">
    <property type="protein sequence ID" value="KFB67598.1"/>
    <property type="molecule type" value="Genomic_DNA"/>
</dbReference>
<dbReference type="RefSeq" id="WP_034927334.1">
    <property type="nucleotide sequence ID" value="NZ_JDSS02000027.1"/>
</dbReference>
<dbReference type="GO" id="GO:0006654">
    <property type="term" value="P:phosphatidic acid biosynthetic process"/>
    <property type="evidence" value="ECO:0007669"/>
    <property type="project" value="TreeGrafter"/>
</dbReference>
<keyword evidence="3 5" id="KW-0012">Acyltransferase</keyword>
<dbReference type="STRING" id="1457154.CAPSK01_003041"/>
<organism evidence="5 6">
    <name type="scientific">Candidatus Accumulibacter vicinus</name>
    <dbReference type="NCBI Taxonomy" id="2954382"/>
    <lineage>
        <taxon>Bacteria</taxon>
        <taxon>Pseudomonadati</taxon>
        <taxon>Pseudomonadota</taxon>
        <taxon>Betaproteobacteria</taxon>
        <taxon>Candidatus Accumulibacter</taxon>
    </lineage>
</organism>
<dbReference type="PANTHER" id="PTHR10434:SF9">
    <property type="entry name" value="PHOSPHOLIPID_GLYCEROL ACYLTRANSFERASE DOMAIN-CONTAINING PROTEIN"/>
    <property type="match status" value="1"/>
</dbReference>
<dbReference type="SMART" id="SM00563">
    <property type="entry name" value="PlsC"/>
    <property type="match status" value="1"/>
</dbReference>
<sequence length="185" mass="20453">MLKILSCRLLALLGWTLSEPPGRPARAVLIGYPHTSNWDAFYALLGKLALGLDARWVAKESLFRWPFGGLLRRLGGIPVNRRVRQGFVAEMVAQFAADPRLLLVVAPEGTRRLTRGWKSGFYRIALAADVPVALGFVDYARREAGILAYVTLSANPASDLAAIARHYADRRGKHPDLASPIHWLD</sequence>
<dbReference type="PANTHER" id="PTHR10434">
    <property type="entry name" value="1-ACYL-SN-GLYCEROL-3-PHOSPHATE ACYLTRANSFERASE"/>
    <property type="match status" value="1"/>
</dbReference>
<evidence type="ECO:0000313" key="5">
    <source>
        <dbReference type="EMBL" id="KFB67598.1"/>
    </source>
</evidence>
<evidence type="ECO:0000256" key="1">
    <source>
        <dbReference type="ARBA" id="ARBA00005189"/>
    </source>
</evidence>
<protein>
    <submittedName>
        <fullName evidence="5">1-acylglycerol-3-phosphate O-acyltransferase</fullName>
    </submittedName>
</protein>
<proteinExistence type="predicted"/>